<keyword evidence="3" id="KW-1185">Reference proteome</keyword>
<protein>
    <submittedName>
        <fullName evidence="2">Uncharacterized protein</fullName>
    </submittedName>
</protein>
<dbReference type="EMBL" id="CAUYUJ010020638">
    <property type="protein sequence ID" value="CAK0899645.1"/>
    <property type="molecule type" value="Genomic_DNA"/>
</dbReference>
<evidence type="ECO:0000256" key="1">
    <source>
        <dbReference type="SAM" id="MobiDB-lite"/>
    </source>
</evidence>
<feature type="region of interest" description="Disordered" evidence="1">
    <location>
        <begin position="262"/>
        <end position="287"/>
    </location>
</feature>
<name>A0ABN9XMD0_9DINO</name>
<reference evidence="2" key="1">
    <citation type="submission" date="2023-10" db="EMBL/GenBank/DDBJ databases">
        <authorList>
            <person name="Chen Y."/>
            <person name="Shah S."/>
            <person name="Dougan E. K."/>
            <person name="Thang M."/>
            <person name="Chan C."/>
        </authorList>
    </citation>
    <scope>NUCLEOTIDE SEQUENCE [LARGE SCALE GENOMIC DNA]</scope>
</reference>
<accession>A0ABN9XMD0</accession>
<evidence type="ECO:0000313" key="2">
    <source>
        <dbReference type="EMBL" id="CAK0899645.1"/>
    </source>
</evidence>
<feature type="compositionally biased region" description="Polar residues" evidence="1">
    <location>
        <begin position="262"/>
        <end position="271"/>
    </location>
</feature>
<evidence type="ECO:0000313" key="3">
    <source>
        <dbReference type="Proteomes" id="UP001189429"/>
    </source>
</evidence>
<dbReference type="Proteomes" id="UP001189429">
    <property type="component" value="Unassembled WGS sequence"/>
</dbReference>
<proteinExistence type="predicted"/>
<comment type="caution">
    <text evidence="2">The sequence shown here is derived from an EMBL/GenBank/DDBJ whole genome shotgun (WGS) entry which is preliminary data.</text>
</comment>
<feature type="compositionally biased region" description="Basic and acidic residues" evidence="1">
    <location>
        <begin position="273"/>
        <end position="287"/>
    </location>
</feature>
<gene>
    <name evidence="2" type="ORF">PCOR1329_LOCUS77107</name>
</gene>
<organism evidence="2 3">
    <name type="scientific">Prorocentrum cordatum</name>
    <dbReference type="NCBI Taxonomy" id="2364126"/>
    <lineage>
        <taxon>Eukaryota</taxon>
        <taxon>Sar</taxon>
        <taxon>Alveolata</taxon>
        <taxon>Dinophyceae</taxon>
        <taxon>Prorocentrales</taxon>
        <taxon>Prorocentraceae</taxon>
        <taxon>Prorocentrum</taxon>
    </lineage>
</organism>
<sequence>MDALQCPKRVWAALIYDNVNVNIDENTHYEGESPLEIDAKALYDAAKKESITSFQDKRSGIELQRDPTYTAAKKKTKEERQETIMKSKMETSSATKAGSPLKQLAVFATCYCKPAATYTPEFDYHTEYKYYYDEIAKCSWFSGSIWNTLTFTMIGMAVATPAVYCILREFTEHRDDSSVKYQTETSNAHDTTEETAMTSIDKETTIHHKETTIHLKKTSSNHKQVRRRTVGAQSMFTYRLQGGQWRFCHKMNGFKRADGVSVETTEPNQWQDGYDRAADDSPKGCSE</sequence>